<protein>
    <recommendedName>
        <fullName evidence="1">BTB domain-containing protein</fullName>
    </recommendedName>
</protein>
<evidence type="ECO:0000259" key="1">
    <source>
        <dbReference type="PROSITE" id="PS50097"/>
    </source>
</evidence>
<dbReference type="PANTHER" id="PTHR47843">
    <property type="entry name" value="BTB DOMAIN-CONTAINING PROTEIN-RELATED"/>
    <property type="match status" value="1"/>
</dbReference>
<reference evidence="2 3" key="1">
    <citation type="submission" date="2023-08" db="EMBL/GenBank/DDBJ databases">
        <title>Black Yeasts Isolated from many extreme environments.</title>
        <authorList>
            <person name="Coleine C."/>
            <person name="Stajich J.E."/>
            <person name="Selbmann L."/>
        </authorList>
    </citation>
    <scope>NUCLEOTIDE SEQUENCE [LARGE SCALE GENOMIC DNA]</scope>
    <source>
        <strain evidence="2 3">CCFEE 5386</strain>
    </source>
</reference>
<feature type="domain" description="BTB" evidence="1">
    <location>
        <begin position="23"/>
        <end position="90"/>
    </location>
</feature>
<evidence type="ECO:0000313" key="2">
    <source>
        <dbReference type="EMBL" id="KAK5143214.1"/>
    </source>
</evidence>
<dbReference type="EMBL" id="JAVRRR010000338">
    <property type="protein sequence ID" value="KAK5143214.1"/>
    <property type="molecule type" value="Genomic_DNA"/>
</dbReference>
<accession>A0ABR0L438</accession>
<dbReference type="PROSITE" id="PS50097">
    <property type="entry name" value="BTB"/>
    <property type="match status" value="1"/>
</dbReference>
<keyword evidence="3" id="KW-1185">Reference proteome</keyword>
<dbReference type="PANTHER" id="PTHR47843:SF5">
    <property type="entry name" value="BTB_POZ DOMAIN PROTEIN"/>
    <property type="match status" value="1"/>
</dbReference>
<dbReference type="InterPro" id="IPR011333">
    <property type="entry name" value="SKP1/BTB/POZ_sf"/>
</dbReference>
<organism evidence="2 3">
    <name type="scientific">Rachicladosporium monterosium</name>
    <dbReference type="NCBI Taxonomy" id="1507873"/>
    <lineage>
        <taxon>Eukaryota</taxon>
        <taxon>Fungi</taxon>
        <taxon>Dikarya</taxon>
        <taxon>Ascomycota</taxon>
        <taxon>Pezizomycotina</taxon>
        <taxon>Dothideomycetes</taxon>
        <taxon>Dothideomycetidae</taxon>
        <taxon>Cladosporiales</taxon>
        <taxon>Cladosporiaceae</taxon>
        <taxon>Rachicladosporium</taxon>
    </lineage>
</organism>
<dbReference type="Gene3D" id="3.30.710.10">
    <property type="entry name" value="Potassium Channel Kv1.1, Chain A"/>
    <property type="match status" value="1"/>
</dbReference>
<dbReference type="SUPFAM" id="SSF54695">
    <property type="entry name" value="POZ domain"/>
    <property type="match status" value="1"/>
</dbReference>
<dbReference type="Pfam" id="PF00651">
    <property type="entry name" value="BTB"/>
    <property type="match status" value="1"/>
</dbReference>
<comment type="caution">
    <text evidence="2">The sequence shown here is derived from an EMBL/GenBank/DDBJ whole genome shotgun (WGS) entry which is preliminary data.</text>
</comment>
<dbReference type="CDD" id="cd18186">
    <property type="entry name" value="BTB_POZ_ZBTB_KLHL-like"/>
    <property type="match status" value="1"/>
</dbReference>
<proteinExistence type="predicted"/>
<dbReference type="Proteomes" id="UP001308179">
    <property type="component" value="Unassembled WGS sequence"/>
</dbReference>
<evidence type="ECO:0000313" key="3">
    <source>
        <dbReference type="Proteomes" id="UP001308179"/>
    </source>
</evidence>
<sequence>MEELQATDLIANLAELRNNAKYSDLQIKSHGETFKVHRIVVCSQSAVLDRECNGDFSEACNGTIEHTMFDSITMDRMLKFMYSGCYDVDAHEDAPMASVLVAHVHVCAIAEYYDVTRLKDLAAENFKAAARDFEVERFIEVVQAVHQHTPAVDTGIRPLLSALTVEHLDHLLDDNDFVNAISHEENGLHTYLIDLLRAANVRYEQSSRGHNEDRTNAEAYANHLGARHEEAQEYRKTLQKELSLMQQVLARAVELVNGTAACKKCGKCFAAELEKESQLCRSNNRVTSTRFVVRLVGKVMRLLNTAGQ</sequence>
<name>A0ABR0L438_9PEZI</name>
<dbReference type="InterPro" id="IPR000210">
    <property type="entry name" value="BTB/POZ_dom"/>
</dbReference>
<gene>
    <name evidence="2" type="ORF">LTR32_004609</name>
</gene>